<keyword evidence="7 16" id="KW-0862">Zinc</keyword>
<feature type="binding site" evidence="18">
    <location>
        <position position="398"/>
    </location>
    <ligand>
        <name>Zn(2+)</name>
        <dbReference type="ChEBI" id="CHEBI:29105"/>
        <label>2</label>
        <note>catalytic</note>
    </ligand>
</feature>
<feature type="binding site" evidence="16">
    <location>
        <position position="370"/>
    </location>
    <ligand>
        <name>Zn(2+)</name>
        <dbReference type="ChEBI" id="CHEBI:29105"/>
        <label>1</label>
        <note>catalytic</note>
    </ligand>
</feature>
<dbReference type="GO" id="GO:0046872">
    <property type="term" value="F:metal ion binding"/>
    <property type="evidence" value="ECO:0007669"/>
    <property type="project" value="UniProtKB-KW"/>
</dbReference>
<evidence type="ECO:0000256" key="2">
    <source>
        <dbReference type="ARBA" id="ARBA00022645"/>
    </source>
</evidence>
<evidence type="ECO:0000256" key="6">
    <source>
        <dbReference type="ARBA" id="ARBA00022801"/>
    </source>
</evidence>
<dbReference type="FunFam" id="1.10.1370.30:FF:000004">
    <property type="entry name" value="Angiotensin-converting enzyme"/>
    <property type="match status" value="1"/>
</dbReference>
<evidence type="ECO:0000256" key="5">
    <source>
        <dbReference type="ARBA" id="ARBA00022729"/>
    </source>
</evidence>
<dbReference type="OrthoDB" id="10029630at2759"/>
<feature type="signal peptide" evidence="21">
    <location>
        <begin position="1"/>
        <end position="24"/>
    </location>
</feature>
<dbReference type="PROSITE" id="PS52011">
    <property type="entry name" value="PEPTIDASE_M2"/>
    <property type="match status" value="1"/>
</dbReference>
<dbReference type="Gene3D" id="1.10.1370.30">
    <property type="match status" value="1"/>
</dbReference>
<evidence type="ECO:0000256" key="19">
    <source>
        <dbReference type="PROSITE-ProRule" id="PRU01355"/>
    </source>
</evidence>
<dbReference type="GO" id="GO:0008241">
    <property type="term" value="F:peptidyl-dipeptidase activity"/>
    <property type="evidence" value="ECO:0007669"/>
    <property type="project" value="UniProtKB-EC"/>
</dbReference>
<evidence type="ECO:0000256" key="11">
    <source>
        <dbReference type="ARBA" id="ARBA00036868"/>
    </source>
</evidence>
<evidence type="ECO:0000313" key="23">
    <source>
        <dbReference type="RefSeq" id="XP_031573665.1"/>
    </source>
</evidence>
<proteinExistence type="inferred from homology"/>
<dbReference type="GO" id="GO:0008237">
    <property type="term" value="F:metallopeptidase activity"/>
    <property type="evidence" value="ECO:0007669"/>
    <property type="project" value="UniProtKB-KW"/>
</dbReference>
<evidence type="ECO:0000313" key="22">
    <source>
        <dbReference type="Proteomes" id="UP000515163"/>
    </source>
</evidence>
<organism evidence="22 23">
    <name type="scientific">Actinia tenebrosa</name>
    <name type="common">Australian red waratah sea anemone</name>
    <dbReference type="NCBI Taxonomy" id="6105"/>
    <lineage>
        <taxon>Eukaryota</taxon>
        <taxon>Metazoa</taxon>
        <taxon>Cnidaria</taxon>
        <taxon>Anthozoa</taxon>
        <taxon>Hexacorallia</taxon>
        <taxon>Actiniaria</taxon>
        <taxon>Actiniidae</taxon>
        <taxon>Actinia</taxon>
    </lineage>
</organism>
<feature type="active site" description="Proton acceptor 2" evidence="14">
    <location>
        <position position="371"/>
    </location>
</feature>
<evidence type="ECO:0000256" key="15">
    <source>
        <dbReference type="PIRSR" id="PIRSR601548-2"/>
    </source>
</evidence>
<evidence type="ECO:0000256" key="1">
    <source>
        <dbReference type="ARBA" id="ARBA00008139"/>
    </source>
</evidence>
<comment type="catalytic activity">
    <reaction evidence="11">
        <text>Release of a C-terminal dipeptide, oligopeptide-|-Xaa-Yaa, when Xaa is not Pro, and Yaa is neither Asp nor Glu. Thus, conversion of angiotensin I to angiotensin II, with increase in vasoconstrictor activity, but no action on angiotensin II.</text>
        <dbReference type="EC" id="3.4.15.1"/>
    </reaction>
</comment>
<protein>
    <recommendedName>
        <fullName evidence="12 20">Angiotensin-converting enzyme</fullName>
        <ecNumber evidence="20">3.4.-.-</ecNumber>
    </recommendedName>
</protein>
<keyword evidence="9 17" id="KW-1015">Disulfide bond</keyword>
<dbReference type="InParanoid" id="A0A6P8JA18"/>
<feature type="disulfide bond" evidence="17">
    <location>
        <begin position="525"/>
        <end position="537"/>
    </location>
</feature>
<evidence type="ECO:0000256" key="7">
    <source>
        <dbReference type="ARBA" id="ARBA00022833"/>
    </source>
</evidence>
<dbReference type="PANTHER" id="PTHR10514">
    <property type="entry name" value="ANGIOTENSIN-CONVERTING ENZYME"/>
    <property type="match status" value="1"/>
</dbReference>
<dbReference type="InterPro" id="IPR001548">
    <property type="entry name" value="Peptidase_M2"/>
</dbReference>
<feature type="binding site" evidence="15">
    <location>
        <position position="209"/>
    </location>
    <ligand>
        <name>chloride</name>
        <dbReference type="ChEBI" id="CHEBI:17996"/>
        <label>1</label>
    </ligand>
</feature>
<feature type="binding site" evidence="18">
    <location>
        <position position="374"/>
    </location>
    <ligand>
        <name>Zn(2+)</name>
        <dbReference type="ChEBI" id="CHEBI:29105"/>
        <label>2</label>
        <note>catalytic</note>
    </ligand>
</feature>
<accession>A0A6P8JA18</accession>
<feature type="disulfide bond" evidence="17">
    <location>
        <begin position="334"/>
        <end position="357"/>
    </location>
</feature>
<evidence type="ECO:0000256" key="10">
    <source>
        <dbReference type="ARBA" id="ARBA00023180"/>
    </source>
</evidence>
<sequence>MEAFQSLLLKLCLIVLLSSLTVLADEEVNAKAFLAQYNERATNKAHDLETAMWKHATDITEENMKLRTTAYLKYSSFEVEARKNAGQFDLSKLTEDTKRQFSRIMQSATPKDTTKRRELANIIGQMEEIYSSAKVSHPQIGTNLSLVPDLVKIMAESRNNQHLVTAWREWRRVTGPKIRPLYKKFVELSNEGARDNNWEDTGDWWRSWYRPGSIGNEVGKLWMDLKPLYMELHAFVRYRLRKQYPVVLDSEPIPAHLLGNMWSQSWTDIFDLLEPYPGKSSLDLTESLIKRNYTARKIVELAESFFVSIGLEKLPETFYDDSMIERPKGRDVVCHPSAWDFYLNNSKSLPDVRIKQCISITHSDMVTTHHELGHIYYFLGYWNQPFVYRDGANPAFHEALGDTLSLSVDNPQHLVKIGLLDSYAEDKESEVNALMKTATRIVAFLPFAYLVDQWRWKVFNGDIKESDFNKKWWELRLIYQGIKPPVSRDESLFDPGAKYHIPANIPYLRYFLSTVLQFQFHKAACEAAGFKGPLHQCSIYESKAAGAKISAMLKLGRSKPWPKALEIITGSSQLDVGPLKEYFNPLLSWLFEQRCKNNYTIGWAGESGPGYDPCNPPSFLPSTPAPNSRSKAYVTNIYGMTIIVASILAHLTKQFAVQGSIFGQP</sequence>
<comment type="cofactor">
    <cofactor evidence="20">
        <name>Zn(2+)</name>
        <dbReference type="ChEBI" id="CHEBI:29105"/>
    </cofactor>
    <text evidence="20">Binds 1 zinc ion per subunit.</text>
</comment>
<dbReference type="KEGG" id="aten:116307529"/>
<dbReference type="CDD" id="cd06461">
    <property type="entry name" value="M2_ACE"/>
    <property type="match status" value="1"/>
</dbReference>
<feature type="binding site" evidence="16">
    <location>
        <position position="398"/>
    </location>
    <ligand>
        <name>Zn(2+)</name>
        <dbReference type="ChEBI" id="CHEBI:29105"/>
        <label>1</label>
        <note>catalytic</note>
    </ligand>
</feature>
<evidence type="ECO:0000256" key="12">
    <source>
        <dbReference type="ARBA" id="ARBA00039858"/>
    </source>
</evidence>
<reference evidence="23" key="1">
    <citation type="submission" date="2025-08" db="UniProtKB">
        <authorList>
            <consortium name="RefSeq"/>
        </authorList>
    </citation>
    <scope>IDENTIFICATION</scope>
    <source>
        <tissue evidence="23">Tentacle</tissue>
    </source>
</reference>
<dbReference type="GO" id="GO:0016020">
    <property type="term" value="C:membrane"/>
    <property type="evidence" value="ECO:0007669"/>
    <property type="project" value="InterPro"/>
</dbReference>
<evidence type="ECO:0000256" key="9">
    <source>
        <dbReference type="ARBA" id="ARBA00023157"/>
    </source>
</evidence>
<comment type="caution">
    <text evidence="19">Lacks conserved residue(s) required for the propagation of feature annotation.</text>
</comment>
<feature type="binding site" evidence="18">
    <location>
        <position position="370"/>
    </location>
    <ligand>
        <name>Zn(2+)</name>
        <dbReference type="ChEBI" id="CHEBI:29105"/>
        <label>2</label>
        <note>catalytic</note>
    </ligand>
</feature>
<dbReference type="EC" id="3.4.-.-" evidence="20"/>
<feature type="chain" id="PRO_5027902582" description="Angiotensin-converting enzyme" evidence="21">
    <location>
        <begin position="25"/>
        <end position="665"/>
    </location>
</feature>
<keyword evidence="5 21" id="KW-0732">Signal</keyword>
<evidence type="ECO:0000256" key="16">
    <source>
        <dbReference type="PIRSR" id="PIRSR601548-3"/>
    </source>
</evidence>
<dbReference type="PRINTS" id="PR00791">
    <property type="entry name" value="PEPDIPTASEA"/>
</dbReference>
<dbReference type="Pfam" id="PF01401">
    <property type="entry name" value="Peptidase_M2"/>
    <property type="match status" value="1"/>
</dbReference>
<feature type="binding site" evidence="15">
    <location>
        <position position="509"/>
    </location>
    <ligand>
        <name>chloride</name>
        <dbReference type="ChEBI" id="CHEBI:17996"/>
        <label>1</label>
    </ligand>
</feature>
<dbReference type="GO" id="GO:0006508">
    <property type="term" value="P:proteolysis"/>
    <property type="evidence" value="ECO:0007669"/>
    <property type="project" value="UniProtKB-KW"/>
</dbReference>
<evidence type="ECO:0000256" key="3">
    <source>
        <dbReference type="ARBA" id="ARBA00022670"/>
    </source>
</evidence>
<feature type="binding site" evidence="16">
    <location>
        <position position="374"/>
    </location>
    <ligand>
        <name>Zn(2+)</name>
        <dbReference type="ChEBI" id="CHEBI:29105"/>
        <label>1</label>
        <note>catalytic</note>
    </ligand>
</feature>
<evidence type="ECO:0000256" key="17">
    <source>
        <dbReference type="PIRSR" id="PIRSR601548-4"/>
    </source>
</evidence>
<keyword evidence="4 16" id="KW-0479">Metal-binding</keyword>
<dbReference type="Proteomes" id="UP000515163">
    <property type="component" value="Unplaced"/>
</dbReference>
<feature type="active site" description="Proton donor 2" evidence="14">
    <location>
        <position position="500"/>
    </location>
</feature>
<dbReference type="PANTHER" id="PTHR10514:SF27">
    <property type="entry name" value="ANGIOTENSIN-CONVERTING ENZYME"/>
    <property type="match status" value="1"/>
</dbReference>
<keyword evidence="6 20" id="KW-0378">Hydrolase</keyword>
<dbReference type="GO" id="GO:0004180">
    <property type="term" value="F:carboxypeptidase activity"/>
    <property type="evidence" value="ECO:0007669"/>
    <property type="project" value="UniProtKB-KW"/>
</dbReference>
<comment type="similarity">
    <text evidence="1 19 20">Belongs to the peptidase M2 family.</text>
</comment>
<evidence type="ECO:0000256" key="8">
    <source>
        <dbReference type="ARBA" id="ARBA00023049"/>
    </source>
</evidence>
<keyword evidence="8 20" id="KW-0482">Metalloprotease</keyword>
<dbReference type="SUPFAM" id="SSF55486">
    <property type="entry name" value="Metalloproteases ('zincins'), catalytic domain"/>
    <property type="match status" value="1"/>
</dbReference>
<dbReference type="AlphaFoldDB" id="A0A6P8JA18"/>
<evidence type="ECO:0000256" key="13">
    <source>
        <dbReference type="PIRSR" id="PIRSR601548-1"/>
    </source>
</evidence>
<keyword evidence="10 20" id="KW-0325">Glycoprotein</keyword>
<keyword evidence="3 20" id="KW-0645">Protease</keyword>
<name>A0A6P8JA18_ACTTE</name>
<dbReference type="GeneID" id="116307529"/>
<dbReference type="FunCoup" id="A0A6P8JA18">
    <property type="interactions" value="276"/>
</dbReference>
<evidence type="ECO:0000256" key="18">
    <source>
        <dbReference type="PIRSR" id="PIRSR601548-8"/>
    </source>
</evidence>
<keyword evidence="22" id="KW-1185">Reference proteome</keyword>
<evidence type="ECO:0000256" key="20">
    <source>
        <dbReference type="RuleBase" id="RU361144"/>
    </source>
</evidence>
<gene>
    <name evidence="23" type="primary">LOC116307529</name>
</gene>
<evidence type="ECO:0000256" key="21">
    <source>
        <dbReference type="SAM" id="SignalP"/>
    </source>
</evidence>
<dbReference type="RefSeq" id="XP_031573665.1">
    <property type="nucleotide sequence ID" value="XM_031717805.1"/>
</dbReference>
<feature type="active site" description="Proton donor 1" evidence="13">
    <location>
        <position position="500"/>
    </location>
</feature>
<evidence type="ECO:0000256" key="14">
    <source>
        <dbReference type="PIRSR" id="PIRSR601548-11"/>
    </source>
</evidence>
<evidence type="ECO:0000256" key="4">
    <source>
        <dbReference type="ARBA" id="ARBA00022723"/>
    </source>
</evidence>
<keyword evidence="2 20" id="KW-0121">Carboxypeptidase</keyword>
<feature type="active site" description="Proton acceptor 1" evidence="13">
    <location>
        <position position="371"/>
    </location>
</feature>